<name>A0A6G3ZZY7_9BACL</name>
<proteinExistence type="inferred from homology"/>
<evidence type="ECO:0000259" key="7">
    <source>
        <dbReference type="PROSITE" id="PS50111"/>
    </source>
</evidence>
<accession>A0A6G3ZZY7</accession>
<evidence type="ECO:0000256" key="3">
    <source>
        <dbReference type="ARBA" id="ARBA00023136"/>
    </source>
</evidence>
<dbReference type="PRINTS" id="PR00260">
    <property type="entry name" value="CHEMTRNSDUCR"/>
</dbReference>
<dbReference type="InterPro" id="IPR024478">
    <property type="entry name" value="HlyB_4HB_MCP"/>
</dbReference>
<organism evidence="9">
    <name type="scientific">Paenibacillus sp. SYP-B3998</name>
    <dbReference type="NCBI Taxonomy" id="2678564"/>
    <lineage>
        <taxon>Bacteria</taxon>
        <taxon>Bacillati</taxon>
        <taxon>Bacillota</taxon>
        <taxon>Bacilli</taxon>
        <taxon>Bacillales</taxon>
        <taxon>Paenibacillaceae</taxon>
        <taxon>Paenibacillus</taxon>
    </lineage>
</organism>
<evidence type="ECO:0000256" key="6">
    <source>
        <dbReference type="PROSITE-ProRule" id="PRU00284"/>
    </source>
</evidence>
<dbReference type="GO" id="GO:0007165">
    <property type="term" value="P:signal transduction"/>
    <property type="evidence" value="ECO:0007669"/>
    <property type="project" value="UniProtKB-KW"/>
</dbReference>
<dbReference type="SMART" id="SM00304">
    <property type="entry name" value="HAMP"/>
    <property type="match status" value="1"/>
</dbReference>
<comment type="subcellular location">
    <subcellularLocation>
        <location evidence="1">Cell membrane</location>
    </subcellularLocation>
</comment>
<dbReference type="CDD" id="cd11386">
    <property type="entry name" value="MCP_signal"/>
    <property type="match status" value="1"/>
</dbReference>
<dbReference type="Pfam" id="PF00672">
    <property type="entry name" value="HAMP"/>
    <property type="match status" value="1"/>
</dbReference>
<dbReference type="Pfam" id="PF00015">
    <property type="entry name" value="MCPsignal"/>
    <property type="match status" value="1"/>
</dbReference>
<dbReference type="GO" id="GO:0005886">
    <property type="term" value="C:plasma membrane"/>
    <property type="evidence" value="ECO:0007669"/>
    <property type="project" value="UniProtKB-SubCell"/>
</dbReference>
<dbReference type="PROSITE" id="PS50885">
    <property type="entry name" value="HAMP"/>
    <property type="match status" value="1"/>
</dbReference>
<dbReference type="SUPFAM" id="SSF58104">
    <property type="entry name" value="Methyl-accepting chemotaxis protein (MCP) signaling domain"/>
    <property type="match status" value="1"/>
</dbReference>
<dbReference type="RefSeq" id="WP_163949349.1">
    <property type="nucleotide sequence ID" value="NZ_JAAIKC010000006.1"/>
</dbReference>
<evidence type="ECO:0000313" key="9">
    <source>
        <dbReference type="EMBL" id="NEW07773.1"/>
    </source>
</evidence>
<comment type="caution">
    <text evidence="9">The sequence shown here is derived from an EMBL/GenBank/DDBJ whole genome shotgun (WGS) entry which is preliminary data.</text>
</comment>
<dbReference type="GO" id="GO:0006935">
    <property type="term" value="P:chemotaxis"/>
    <property type="evidence" value="ECO:0007669"/>
    <property type="project" value="InterPro"/>
</dbReference>
<dbReference type="InterPro" id="IPR004089">
    <property type="entry name" value="MCPsignal_dom"/>
</dbReference>
<dbReference type="PANTHER" id="PTHR32089:SF112">
    <property type="entry name" value="LYSOZYME-LIKE PROTEIN-RELATED"/>
    <property type="match status" value="1"/>
</dbReference>
<dbReference type="InterPro" id="IPR047347">
    <property type="entry name" value="YvaQ-like_sensor"/>
</dbReference>
<dbReference type="Gene3D" id="1.10.287.950">
    <property type="entry name" value="Methyl-accepting chemotaxis protein"/>
    <property type="match status" value="1"/>
</dbReference>
<dbReference type="SMART" id="SM00283">
    <property type="entry name" value="MA"/>
    <property type="match status" value="1"/>
</dbReference>
<dbReference type="PANTHER" id="PTHR32089">
    <property type="entry name" value="METHYL-ACCEPTING CHEMOTAXIS PROTEIN MCPB"/>
    <property type="match status" value="1"/>
</dbReference>
<reference evidence="9" key="1">
    <citation type="submission" date="2020-02" db="EMBL/GenBank/DDBJ databases">
        <authorList>
            <person name="Shen X.-R."/>
            <person name="Zhang Y.-X."/>
        </authorList>
    </citation>
    <scope>NUCLEOTIDE SEQUENCE</scope>
    <source>
        <strain evidence="9">SYP-B3998</strain>
    </source>
</reference>
<dbReference type="InterPro" id="IPR004090">
    <property type="entry name" value="Chemotax_Me-accpt_rcpt"/>
</dbReference>
<dbReference type="PROSITE" id="PS50111">
    <property type="entry name" value="CHEMOTAXIS_TRANSDUC_2"/>
    <property type="match status" value="1"/>
</dbReference>
<evidence type="ECO:0000259" key="8">
    <source>
        <dbReference type="PROSITE" id="PS50885"/>
    </source>
</evidence>
<dbReference type="CDD" id="cd06225">
    <property type="entry name" value="HAMP"/>
    <property type="match status" value="1"/>
</dbReference>
<evidence type="ECO:0000256" key="1">
    <source>
        <dbReference type="ARBA" id="ARBA00004236"/>
    </source>
</evidence>
<protein>
    <submittedName>
        <fullName evidence="9">Methyl-accepting chemotaxis protein</fullName>
    </submittedName>
</protein>
<dbReference type="Gene3D" id="6.10.340.10">
    <property type="match status" value="1"/>
</dbReference>
<keyword evidence="2" id="KW-1003">Cell membrane</keyword>
<feature type="domain" description="Methyl-accepting transducer" evidence="7">
    <location>
        <begin position="275"/>
        <end position="511"/>
    </location>
</feature>
<evidence type="ECO:0000256" key="4">
    <source>
        <dbReference type="ARBA" id="ARBA00023224"/>
    </source>
</evidence>
<dbReference type="InterPro" id="IPR003660">
    <property type="entry name" value="HAMP_dom"/>
</dbReference>
<dbReference type="GO" id="GO:0004888">
    <property type="term" value="F:transmembrane signaling receptor activity"/>
    <property type="evidence" value="ECO:0007669"/>
    <property type="project" value="InterPro"/>
</dbReference>
<keyword evidence="3" id="KW-0472">Membrane</keyword>
<keyword evidence="4 6" id="KW-0807">Transducer</keyword>
<dbReference type="CDD" id="cd19411">
    <property type="entry name" value="MCP2201-like_sensor"/>
    <property type="match status" value="1"/>
</dbReference>
<feature type="domain" description="HAMP" evidence="8">
    <location>
        <begin position="203"/>
        <end position="256"/>
    </location>
</feature>
<sequence length="561" mass="61132">MNIRRKLFSGFAVVLLLTLVVAFIGWKQITSVNKTYTSLIEDRVTKIINVKEIKYATTNEAKNVRGYLITGDEQQVQSYLADRKEFAELSKGLLQSVNTEQMVTLINELISQESEYNQVVQEIISYKKKNDIVTYTRLVQEKCVPQANKMAETAQKLENFQKEQLEASMLATGDDVVHVKQIIVGVALCALLLSCLIAIFMGRIISKPIVIVMEAAKRIAAGDMTVADLQITSKDEIGQMAGSFNTMKRNLRDLLFKINASAEQVADSSKELSVGSEMAVEAAQQVTYAIQEIASSANNQLSSMQENKKAMEESAMGLQRIAESASIAAESSSKALQDAELGKSLIRETITQIDHIRSSVKESVNVIHDLGEHSKQVAQIAGVIGGIAQQTNLLSLNASIEAARAGEHGKGFAVVASEVKKLAEQSKQSSEQIAELLENIVQKVTHAVTVMEKGAFEVDQGSDSVKEAGDAFYEIFSAIQLVTGQVQEVSAATEEISAGTQQMLASEEMLSHLSQEISEHSSSVVTVSQEQFTAMKEVAGSADSLSKLAQELRDEVSHFVI</sequence>
<dbReference type="Pfam" id="PF12729">
    <property type="entry name" value="4HB_MCP_1"/>
    <property type="match status" value="1"/>
</dbReference>
<comment type="similarity">
    <text evidence="5">Belongs to the methyl-accepting chemotaxis (MCP) protein family.</text>
</comment>
<dbReference type="AlphaFoldDB" id="A0A6G3ZZY7"/>
<evidence type="ECO:0000256" key="5">
    <source>
        <dbReference type="ARBA" id="ARBA00029447"/>
    </source>
</evidence>
<gene>
    <name evidence="9" type="ORF">GK047_17370</name>
</gene>
<evidence type="ECO:0000256" key="2">
    <source>
        <dbReference type="ARBA" id="ARBA00022475"/>
    </source>
</evidence>
<dbReference type="EMBL" id="JAAIKC010000006">
    <property type="protein sequence ID" value="NEW07773.1"/>
    <property type="molecule type" value="Genomic_DNA"/>
</dbReference>